<dbReference type="Proteomes" id="UP001163846">
    <property type="component" value="Unassembled WGS sequence"/>
</dbReference>
<feature type="chain" id="PRO_5041345458" description="Extracellular membrane protein CFEM domain-containing protein" evidence="1">
    <location>
        <begin position="28"/>
        <end position="151"/>
    </location>
</feature>
<protein>
    <recommendedName>
        <fullName evidence="4">Extracellular membrane protein CFEM domain-containing protein</fullName>
    </recommendedName>
</protein>
<accession>A0AA38ULA1</accession>
<evidence type="ECO:0000313" key="3">
    <source>
        <dbReference type="Proteomes" id="UP001163846"/>
    </source>
</evidence>
<name>A0AA38ULA1_9AGAR</name>
<proteinExistence type="predicted"/>
<evidence type="ECO:0000313" key="2">
    <source>
        <dbReference type="EMBL" id="KAJ3845535.1"/>
    </source>
</evidence>
<keyword evidence="1" id="KW-0732">Signal</keyword>
<reference evidence="2" key="1">
    <citation type="submission" date="2022-08" db="EMBL/GenBank/DDBJ databases">
        <authorList>
            <consortium name="DOE Joint Genome Institute"/>
            <person name="Min B."/>
            <person name="Riley R."/>
            <person name="Sierra-Patev S."/>
            <person name="Naranjo-Ortiz M."/>
            <person name="Looney B."/>
            <person name="Konkel Z."/>
            <person name="Slot J.C."/>
            <person name="Sakamoto Y."/>
            <person name="Steenwyk J.L."/>
            <person name="Rokas A."/>
            <person name="Carro J."/>
            <person name="Camarero S."/>
            <person name="Ferreira P."/>
            <person name="Molpeceres G."/>
            <person name="Ruiz-Duenas F.J."/>
            <person name="Serrano A."/>
            <person name="Henrissat B."/>
            <person name="Drula E."/>
            <person name="Hughes K.W."/>
            <person name="Mata J.L."/>
            <person name="Ishikawa N.K."/>
            <person name="Vargas-Isla R."/>
            <person name="Ushijima S."/>
            <person name="Smith C.A."/>
            <person name="Ahrendt S."/>
            <person name="Andreopoulos W."/>
            <person name="He G."/>
            <person name="Labutti K."/>
            <person name="Lipzen A."/>
            <person name="Ng V."/>
            <person name="Sandor L."/>
            <person name="Barry K."/>
            <person name="Martinez A.T."/>
            <person name="Xiao Y."/>
            <person name="Gibbons J.G."/>
            <person name="Terashima K."/>
            <person name="Hibbett D.S."/>
            <person name="Grigoriev I.V."/>
        </authorList>
    </citation>
    <scope>NUCLEOTIDE SEQUENCE</scope>
    <source>
        <strain evidence="2">TFB9207</strain>
    </source>
</reference>
<gene>
    <name evidence="2" type="ORF">F5878DRAFT_1720</name>
</gene>
<keyword evidence="3" id="KW-1185">Reference proteome</keyword>
<dbReference type="AlphaFoldDB" id="A0AA38ULA1"/>
<comment type="caution">
    <text evidence="2">The sequence shown here is derived from an EMBL/GenBank/DDBJ whole genome shotgun (WGS) entry which is preliminary data.</text>
</comment>
<feature type="signal peptide" evidence="1">
    <location>
        <begin position="1"/>
        <end position="27"/>
    </location>
</feature>
<sequence length="151" mass="15520">MLGPRVISALSFCTVALVAAPHAFCVASPDSNGLTLHARQLAKPNLPSSGDSQSCDNQCGVLTTLDDCETDQCFCTDSNSDGLSSCIDCLIAAGNGTVSEGQTIMNEYVDECADLGFTVKNETIQANGAGRLFVPIAGAIATTALISLGWA</sequence>
<dbReference type="EMBL" id="MU805935">
    <property type="protein sequence ID" value="KAJ3845535.1"/>
    <property type="molecule type" value="Genomic_DNA"/>
</dbReference>
<organism evidence="2 3">
    <name type="scientific">Lentinula raphanica</name>
    <dbReference type="NCBI Taxonomy" id="153919"/>
    <lineage>
        <taxon>Eukaryota</taxon>
        <taxon>Fungi</taxon>
        <taxon>Dikarya</taxon>
        <taxon>Basidiomycota</taxon>
        <taxon>Agaricomycotina</taxon>
        <taxon>Agaricomycetes</taxon>
        <taxon>Agaricomycetidae</taxon>
        <taxon>Agaricales</taxon>
        <taxon>Marasmiineae</taxon>
        <taxon>Omphalotaceae</taxon>
        <taxon>Lentinula</taxon>
    </lineage>
</organism>
<evidence type="ECO:0008006" key="4">
    <source>
        <dbReference type="Google" id="ProtNLM"/>
    </source>
</evidence>
<evidence type="ECO:0000256" key="1">
    <source>
        <dbReference type="SAM" id="SignalP"/>
    </source>
</evidence>